<evidence type="ECO:0000313" key="5">
    <source>
        <dbReference type="Proteomes" id="UP000319502"/>
    </source>
</evidence>
<evidence type="ECO:0000259" key="3">
    <source>
        <dbReference type="PROSITE" id="PS50222"/>
    </source>
</evidence>
<dbReference type="Pfam" id="PF13202">
    <property type="entry name" value="EF-hand_5"/>
    <property type="match status" value="2"/>
</dbReference>
<reference evidence="4 5" key="1">
    <citation type="submission" date="2019-07" db="EMBL/GenBank/DDBJ databases">
        <title>The pathways for chlorine oxyanion respiration interact through the shared metabolite chlorate.</title>
        <authorList>
            <person name="Barnum T.P."/>
            <person name="Cheng Y."/>
            <person name="Hill K.A."/>
            <person name="Lucas L.N."/>
            <person name="Carlson H.K."/>
            <person name="Coates J.D."/>
        </authorList>
    </citation>
    <scope>NUCLEOTIDE SEQUENCE [LARGE SCALE GENOMIC DNA]</scope>
    <source>
        <strain evidence="4 5">SFB-3</strain>
    </source>
</reference>
<dbReference type="RefSeq" id="WP_144308292.1">
    <property type="nucleotide sequence ID" value="NZ_VMNK01000003.1"/>
</dbReference>
<dbReference type="SUPFAM" id="SSF47473">
    <property type="entry name" value="EF-hand"/>
    <property type="match status" value="1"/>
</dbReference>
<evidence type="ECO:0000256" key="2">
    <source>
        <dbReference type="SAM" id="SignalP"/>
    </source>
</evidence>
<dbReference type="Gene3D" id="1.10.238.10">
    <property type="entry name" value="EF-hand"/>
    <property type="match status" value="1"/>
</dbReference>
<feature type="region of interest" description="Disordered" evidence="1">
    <location>
        <begin position="23"/>
        <end position="73"/>
    </location>
</feature>
<dbReference type="InterPro" id="IPR011992">
    <property type="entry name" value="EF-hand-dom_pair"/>
</dbReference>
<dbReference type="InterPro" id="IPR018247">
    <property type="entry name" value="EF_Hand_1_Ca_BS"/>
</dbReference>
<protein>
    <recommendedName>
        <fullName evidence="3">EF-hand domain-containing protein</fullName>
    </recommendedName>
</protein>
<dbReference type="AlphaFoldDB" id="A0A557R0T1"/>
<comment type="caution">
    <text evidence="4">The sequence shown here is derived from an EMBL/GenBank/DDBJ whole genome shotgun (WGS) entry which is preliminary data.</text>
</comment>
<feature type="compositionally biased region" description="Basic and acidic residues" evidence="1">
    <location>
        <begin position="45"/>
        <end position="63"/>
    </location>
</feature>
<dbReference type="PROSITE" id="PS50222">
    <property type="entry name" value="EF_HAND_2"/>
    <property type="match status" value="1"/>
</dbReference>
<dbReference type="GO" id="GO:0005509">
    <property type="term" value="F:calcium ion binding"/>
    <property type="evidence" value="ECO:0007669"/>
    <property type="project" value="InterPro"/>
</dbReference>
<feature type="chain" id="PRO_5022110922" description="EF-hand domain-containing protein" evidence="2">
    <location>
        <begin position="23"/>
        <end position="96"/>
    </location>
</feature>
<name>A0A557R0T1_9RHOO</name>
<evidence type="ECO:0000256" key="1">
    <source>
        <dbReference type="SAM" id="MobiDB-lite"/>
    </source>
</evidence>
<proteinExistence type="predicted"/>
<evidence type="ECO:0000313" key="4">
    <source>
        <dbReference type="EMBL" id="TVO58769.1"/>
    </source>
</evidence>
<sequence length="96" mass="9880">MNSKLSLAALLIAGSLPLAALAANPTPATPASGSGTDAVPPMFQELDRDKDGQINKEEAKRSADASASFASIDTDKNGKLSVAEWTAHEKQGGTKQ</sequence>
<dbReference type="Proteomes" id="UP000319502">
    <property type="component" value="Unassembled WGS sequence"/>
</dbReference>
<keyword evidence="2" id="KW-0732">Signal</keyword>
<feature type="signal peptide" evidence="2">
    <location>
        <begin position="1"/>
        <end position="22"/>
    </location>
</feature>
<dbReference type="InterPro" id="IPR002048">
    <property type="entry name" value="EF_hand_dom"/>
</dbReference>
<gene>
    <name evidence="4" type="ORF">FHP91_03655</name>
</gene>
<dbReference type="EMBL" id="VMNK01000003">
    <property type="protein sequence ID" value="TVO58769.1"/>
    <property type="molecule type" value="Genomic_DNA"/>
</dbReference>
<organism evidence="4 5">
    <name type="scientific">Denitromonas halophila</name>
    <dbReference type="NCBI Taxonomy" id="1629404"/>
    <lineage>
        <taxon>Bacteria</taxon>
        <taxon>Pseudomonadati</taxon>
        <taxon>Pseudomonadota</taxon>
        <taxon>Betaproteobacteria</taxon>
        <taxon>Rhodocyclales</taxon>
        <taxon>Zoogloeaceae</taxon>
        <taxon>Denitromonas</taxon>
    </lineage>
</organism>
<keyword evidence="5" id="KW-1185">Reference proteome</keyword>
<feature type="domain" description="EF-hand" evidence="3">
    <location>
        <begin position="42"/>
        <end position="69"/>
    </location>
</feature>
<feature type="compositionally biased region" description="Low complexity" evidence="1">
    <location>
        <begin position="23"/>
        <end position="34"/>
    </location>
</feature>
<accession>A0A557R0T1</accession>
<dbReference type="PROSITE" id="PS00018">
    <property type="entry name" value="EF_HAND_1"/>
    <property type="match status" value="1"/>
</dbReference>